<dbReference type="EMBL" id="LJSX01000002">
    <property type="protein sequence ID" value="KPQ12333.1"/>
    <property type="molecule type" value="Genomic_DNA"/>
</dbReference>
<gene>
    <name evidence="3" type="ORF">GA0071312_2171</name>
    <name evidence="2" type="ORF">HLUCCO17_01870</name>
</gene>
<evidence type="ECO:0000313" key="4">
    <source>
        <dbReference type="Proteomes" id="UP000050497"/>
    </source>
</evidence>
<reference evidence="2 4" key="1">
    <citation type="submission" date="2015-09" db="EMBL/GenBank/DDBJ databases">
        <title>Identification and resolution of microdiversity through metagenomic sequencing of parallel consortia.</title>
        <authorList>
            <person name="Nelson W.C."/>
            <person name="Romine M.F."/>
            <person name="Lindemann S.R."/>
        </authorList>
    </citation>
    <scope>NUCLEOTIDE SEQUENCE [LARGE SCALE GENOMIC DNA]</scope>
    <source>
        <strain evidence="2">HL-109</strain>
    </source>
</reference>
<dbReference type="InterPro" id="IPR029058">
    <property type="entry name" value="AB_hydrolase_fold"/>
</dbReference>
<dbReference type="SUPFAM" id="SSF53474">
    <property type="entry name" value="alpha/beta-Hydrolases"/>
    <property type="match status" value="1"/>
</dbReference>
<dbReference type="Proteomes" id="UP000050497">
    <property type="component" value="Unassembled WGS sequence"/>
</dbReference>
<evidence type="ECO:0000256" key="1">
    <source>
        <dbReference type="SAM" id="Phobius"/>
    </source>
</evidence>
<dbReference type="RefSeq" id="WP_074444972.1">
    <property type="nucleotide sequence ID" value="NZ_FMBM01000002.1"/>
</dbReference>
<organism evidence="2 4">
    <name type="scientific">Saliniramus fredricksonii</name>
    <dbReference type="NCBI Taxonomy" id="1653334"/>
    <lineage>
        <taxon>Bacteria</taxon>
        <taxon>Pseudomonadati</taxon>
        <taxon>Pseudomonadota</taxon>
        <taxon>Alphaproteobacteria</taxon>
        <taxon>Hyphomicrobiales</taxon>
        <taxon>Salinarimonadaceae</taxon>
        <taxon>Saliniramus</taxon>
    </lineage>
</organism>
<evidence type="ECO:0000313" key="5">
    <source>
        <dbReference type="Proteomes" id="UP000182800"/>
    </source>
</evidence>
<dbReference type="AlphaFoldDB" id="A0A0P8BRS7"/>
<evidence type="ECO:0000313" key="3">
    <source>
        <dbReference type="EMBL" id="SCC81235.1"/>
    </source>
</evidence>
<sequence>MKKRSRIILACGFVGLGLVIAYFLFAGLVMHRGASDTLRVGPLAEQLTPETRPVDPRELGYRGDPQEAFGLPFESVSINGELGPAEAWYVPGARAESDLVAIYVHGVAGGREDGYRHLGLLHGAGISTALISYRNDEAAPASPDGHYGFGLTEWRDLEGAVIAMRARGYERVLLVGESMGGAIVGQFLRHSSQAEHVAGIALDAPALDFRAILAFIGGRAGALFPHQVTEVAMTMFRLEGPVDLSQADVRAEIVGFDGPLFIAHGTGDTVVPVSITDEIVTRRRGMTFLLRSSGDHLLSYIENPERYAGVFNGFLSALD</sequence>
<protein>
    <submittedName>
        <fullName evidence="2">Lysophospholipase</fullName>
    </submittedName>
</protein>
<keyword evidence="1" id="KW-1133">Transmembrane helix</keyword>
<dbReference type="EMBL" id="FMBM01000002">
    <property type="protein sequence ID" value="SCC81235.1"/>
    <property type="molecule type" value="Genomic_DNA"/>
</dbReference>
<dbReference type="OrthoDB" id="8111537at2"/>
<comment type="caution">
    <text evidence="2">The sequence shown here is derived from an EMBL/GenBank/DDBJ whole genome shotgun (WGS) entry which is preliminary data.</text>
</comment>
<keyword evidence="5" id="KW-1185">Reference proteome</keyword>
<dbReference type="Proteomes" id="UP000182800">
    <property type="component" value="Unassembled WGS sequence"/>
</dbReference>
<proteinExistence type="predicted"/>
<evidence type="ECO:0000313" key="2">
    <source>
        <dbReference type="EMBL" id="KPQ12333.1"/>
    </source>
</evidence>
<dbReference type="STRING" id="1653334.GA0071312_2171"/>
<keyword evidence="1" id="KW-0472">Membrane</keyword>
<reference evidence="3 5" key="2">
    <citation type="submission" date="2016-08" db="EMBL/GenBank/DDBJ databases">
        <authorList>
            <person name="Varghese N."/>
            <person name="Submissions Spin"/>
        </authorList>
    </citation>
    <scope>NUCLEOTIDE SEQUENCE [LARGE SCALE GENOMIC DNA]</scope>
    <source>
        <strain evidence="3 5">HL-109</strain>
    </source>
</reference>
<keyword evidence="1" id="KW-0812">Transmembrane</keyword>
<dbReference type="Gene3D" id="3.40.50.1820">
    <property type="entry name" value="alpha/beta hydrolase"/>
    <property type="match status" value="1"/>
</dbReference>
<name>A0A0P8BRS7_9HYPH</name>
<accession>A0A0P8BRS7</accession>
<feature type="transmembrane region" description="Helical" evidence="1">
    <location>
        <begin position="7"/>
        <end position="30"/>
    </location>
</feature>